<dbReference type="SUPFAM" id="SSF55781">
    <property type="entry name" value="GAF domain-like"/>
    <property type="match status" value="1"/>
</dbReference>
<evidence type="ECO:0000313" key="2">
    <source>
        <dbReference type="EMBL" id="GCE77788.1"/>
    </source>
</evidence>
<dbReference type="SUPFAM" id="SSF55073">
    <property type="entry name" value="Nucleotide cyclase"/>
    <property type="match status" value="1"/>
</dbReference>
<dbReference type="GO" id="GO:1902201">
    <property type="term" value="P:negative regulation of bacterial-type flagellum-dependent cell motility"/>
    <property type="evidence" value="ECO:0007669"/>
    <property type="project" value="TreeGrafter"/>
</dbReference>
<sequence>MTRRGTAEGTRRDHRSAAALVGVRGLATAAHRLDRCRTVDEVVEVAAAVGVEVLGAKLVAVLRIEQDTARVIAIEPEPTDPRIRWRSRASYRADDRPALRQLIRERSSWVAHSVDVAGRPVADGDAGAGDAVEIGSLREIDGGSALASPVVVNGSVWGQLYAMREVGSPLFGIDDIARSEVLAALAAGAVARVDLEAQVRHLVADDPLTGLVNRRIADAAAESALESGLETCIVMCDVDGLKRVNDELGHDTGDDLLRSVADVLRRAADALPGAVAARIGGDEFCLVTSGRRRSEVAEVVAATVAEFPLPHGAAISYGIATTAVTGSTSARHLFRQADMAQYRAKRARARALRAAAPTTADPAVTAERVVVAGSAAIVAAQSGIVPRLCALAAAATETLGGAGWAVLMRRPGDGPDTSPSAVARGGAPVDLTAAESSTTVVEHGPWVVEIGVSATAATGEVVDTSLDALVAVAVLGAS</sequence>
<dbReference type="PROSITE" id="PS50887">
    <property type="entry name" value="GGDEF"/>
    <property type="match status" value="1"/>
</dbReference>
<dbReference type="OrthoDB" id="23692at2"/>
<dbReference type="GO" id="GO:0043709">
    <property type="term" value="P:cell adhesion involved in single-species biofilm formation"/>
    <property type="evidence" value="ECO:0007669"/>
    <property type="project" value="TreeGrafter"/>
</dbReference>
<feature type="domain" description="GGDEF" evidence="1">
    <location>
        <begin position="229"/>
        <end position="357"/>
    </location>
</feature>
<dbReference type="Pfam" id="PF00990">
    <property type="entry name" value="GGDEF"/>
    <property type="match status" value="1"/>
</dbReference>
<proteinExistence type="predicted"/>
<comment type="caution">
    <text evidence="2">The sequence shown here is derived from an EMBL/GenBank/DDBJ whole genome shotgun (WGS) entry which is preliminary data.</text>
</comment>
<dbReference type="Gene3D" id="3.30.70.270">
    <property type="match status" value="1"/>
</dbReference>
<dbReference type="InterPro" id="IPR050469">
    <property type="entry name" value="Diguanylate_Cyclase"/>
</dbReference>
<dbReference type="EMBL" id="BIMR01000251">
    <property type="protein sequence ID" value="GCE77788.1"/>
    <property type="molecule type" value="Genomic_DNA"/>
</dbReference>
<dbReference type="InterPro" id="IPR003018">
    <property type="entry name" value="GAF"/>
</dbReference>
<dbReference type="SMART" id="SM00065">
    <property type="entry name" value="GAF"/>
    <property type="match status" value="1"/>
</dbReference>
<dbReference type="InterPro" id="IPR000160">
    <property type="entry name" value="GGDEF_dom"/>
</dbReference>
<dbReference type="Gene3D" id="3.30.450.40">
    <property type="match status" value="1"/>
</dbReference>
<dbReference type="Proteomes" id="UP000289954">
    <property type="component" value="Unassembled WGS sequence"/>
</dbReference>
<dbReference type="InterPro" id="IPR029787">
    <property type="entry name" value="Nucleotide_cyclase"/>
</dbReference>
<evidence type="ECO:0000259" key="1">
    <source>
        <dbReference type="PROSITE" id="PS50887"/>
    </source>
</evidence>
<dbReference type="InterPro" id="IPR029016">
    <property type="entry name" value="GAF-like_dom_sf"/>
</dbReference>
<dbReference type="PANTHER" id="PTHR45138:SF24">
    <property type="entry name" value="DIGUANYLATE CYCLASE DGCC-RELATED"/>
    <property type="match status" value="1"/>
</dbReference>
<dbReference type="RefSeq" id="WP_130782405.1">
    <property type="nucleotide sequence ID" value="NZ_BIMR01000251.1"/>
</dbReference>
<dbReference type="NCBIfam" id="TIGR00254">
    <property type="entry name" value="GGDEF"/>
    <property type="match status" value="1"/>
</dbReference>
<accession>A0A402DUL4</accession>
<protein>
    <recommendedName>
        <fullName evidence="1">GGDEF domain-containing protein</fullName>
    </recommendedName>
</protein>
<dbReference type="AlphaFoldDB" id="A0A402DUL4"/>
<dbReference type="PANTHER" id="PTHR45138">
    <property type="entry name" value="REGULATORY COMPONENTS OF SENSORY TRANSDUCTION SYSTEM"/>
    <property type="match status" value="1"/>
</dbReference>
<keyword evidence="3" id="KW-1185">Reference proteome</keyword>
<reference evidence="2 3" key="1">
    <citation type="submission" date="2019-01" db="EMBL/GenBank/DDBJ databases">
        <title>Draft genome sequence of Cellulomonas takizawaensis strain TKZ-21.</title>
        <authorList>
            <person name="Yamamura H."/>
            <person name="Hayashi T."/>
            <person name="Hamada M."/>
            <person name="Serisawa Y."/>
            <person name="Matsuyama K."/>
            <person name="Nakagawa Y."/>
            <person name="Otoguro M."/>
            <person name="Yanagida F."/>
            <person name="Hayakawa M."/>
        </authorList>
    </citation>
    <scope>NUCLEOTIDE SEQUENCE [LARGE SCALE GENOMIC DNA]</scope>
    <source>
        <strain evidence="2 3">NBRC12680</strain>
    </source>
</reference>
<dbReference type="SMART" id="SM00267">
    <property type="entry name" value="GGDEF"/>
    <property type="match status" value="1"/>
</dbReference>
<dbReference type="CDD" id="cd01949">
    <property type="entry name" value="GGDEF"/>
    <property type="match status" value="1"/>
</dbReference>
<dbReference type="InterPro" id="IPR043128">
    <property type="entry name" value="Rev_trsase/Diguanyl_cyclase"/>
</dbReference>
<name>A0A402DUL4_9CELL</name>
<evidence type="ECO:0000313" key="3">
    <source>
        <dbReference type="Proteomes" id="UP000289954"/>
    </source>
</evidence>
<gene>
    <name evidence="2" type="ORF">CBZ_28440</name>
</gene>
<dbReference type="GO" id="GO:0052621">
    <property type="term" value="F:diguanylate cyclase activity"/>
    <property type="evidence" value="ECO:0007669"/>
    <property type="project" value="TreeGrafter"/>
</dbReference>
<organism evidence="2 3">
    <name type="scientific">Cellulomonas biazotea</name>
    <dbReference type="NCBI Taxonomy" id="1709"/>
    <lineage>
        <taxon>Bacteria</taxon>
        <taxon>Bacillati</taxon>
        <taxon>Actinomycetota</taxon>
        <taxon>Actinomycetes</taxon>
        <taxon>Micrococcales</taxon>
        <taxon>Cellulomonadaceae</taxon>
        <taxon>Cellulomonas</taxon>
    </lineage>
</organism>
<dbReference type="GO" id="GO:0005886">
    <property type="term" value="C:plasma membrane"/>
    <property type="evidence" value="ECO:0007669"/>
    <property type="project" value="TreeGrafter"/>
</dbReference>